<accession>A0A267FPR0</accession>
<comment type="caution">
    <text evidence="1">The sequence shown here is derived from an EMBL/GenBank/DDBJ whole genome shotgun (WGS) entry which is preliminary data.</text>
</comment>
<sequence>CNKIEFLPLTTNSHERFMDHFHPSWSVAKCRTALIAKGYELHALNRPAAAVIQILNTANLQLAAGSVP</sequence>
<name>A0A267FPR0_9PLAT</name>
<keyword evidence="2" id="KW-1185">Reference proteome</keyword>
<dbReference type="Proteomes" id="UP000215902">
    <property type="component" value="Unassembled WGS sequence"/>
</dbReference>
<gene>
    <name evidence="1" type="ORF">BOX15_Mlig027007g1</name>
</gene>
<evidence type="ECO:0000313" key="2">
    <source>
        <dbReference type="Proteomes" id="UP000215902"/>
    </source>
</evidence>
<proteinExistence type="predicted"/>
<reference evidence="1 2" key="1">
    <citation type="submission" date="2017-06" db="EMBL/GenBank/DDBJ databases">
        <title>A platform for efficient transgenesis in Macrostomum lignano, a flatworm model organism for stem cell research.</title>
        <authorList>
            <person name="Berezikov E."/>
        </authorList>
    </citation>
    <scope>NUCLEOTIDE SEQUENCE [LARGE SCALE GENOMIC DNA]</scope>
    <source>
        <strain evidence="1">DV1</strain>
        <tissue evidence="1">Whole organism</tissue>
    </source>
</reference>
<feature type="non-terminal residue" evidence="1">
    <location>
        <position position="1"/>
    </location>
</feature>
<dbReference type="AlphaFoldDB" id="A0A267FPR0"/>
<organism evidence="1 2">
    <name type="scientific">Macrostomum lignano</name>
    <dbReference type="NCBI Taxonomy" id="282301"/>
    <lineage>
        <taxon>Eukaryota</taxon>
        <taxon>Metazoa</taxon>
        <taxon>Spiralia</taxon>
        <taxon>Lophotrochozoa</taxon>
        <taxon>Platyhelminthes</taxon>
        <taxon>Rhabditophora</taxon>
        <taxon>Macrostomorpha</taxon>
        <taxon>Macrostomida</taxon>
        <taxon>Macrostomidae</taxon>
        <taxon>Macrostomum</taxon>
    </lineage>
</organism>
<protein>
    <submittedName>
        <fullName evidence="1">Uncharacterized protein</fullName>
    </submittedName>
</protein>
<dbReference type="EMBL" id="NIVC01000905">
    <property type="protein sequence ID" value="PAA75087.1"/>
    <property type="molecule type" value="Genomic_DNA"/>
</dbReference>
<evidence type="ECO:0000313" key="1">
    <source>
        <dbReference type="EMBL" id="PAA75087.1"/>
    </source>
</evidence>